<organism evidence="1 2">
    <name type="scientific">Dictyostelium discoideum</name>
    <name type="common">Social amoeba</name>
    <dbReference type="NCBI Taxonomy" id="44689"/>
    <lineage>
        <taxon>Eukaryota</taxon>
        <taxon>Amoebozoa</taxon>
        <taxon>Evosea</taxon>
        <taxon>Eumycetozoa</taxon>
        <taxon>Dictyostelia</taxon>
        <taxon>Dictyosteliales</taxon>
        <taxon>Dictyosteliaceae</taxon>
        <taxon>Dictyostelium</taxon>
    </lineage>
</organism>
<dbReference type="InParanoid" id="Q55F47"/>
<dbReference type="Proteomes" id="UP000002195">
    <property type="component" value="Unassembled WGS sequence"/>
</dbReference>
<evidence type="ECO:0000313" key="1">
    <source>
        <dbReference type="EMBL" id="EAL73048.1"/>
    </source>
</evidence>
<dbReference type="OMA" id="ISCNCIS"/>
<dbReference type="RefSeq" id="XP_646823.1">
    <property type="nucleotide sequence ID" value="XM_641731.1"/>
</dbReference>
<dbReference type="FunCoup" id="Q55F47">
    <property type="interactions" value="1"/>
</dbReference>
<dbReference type="HOGENOM" id="CLU_325022_0_0_1"/>
<accession>Q55F47</accession>
<comment type="caution">
    <text evidence="1">The sequence shown here is derived from an EMBL/GenBank/DDBJ whole genome shotgun (WGS) entry which is preliminary data.</text>
</comment>
<dbReference type="KEGG" id="ddi:DDB_G0268918"/>
<dbReference type="VEuPathDB" id="AmoebaDB:DDB_G0268918"/>
<evidence type="ECO:0000313" key="2">
    <source>
        <dbReference type="Proteomes" id="UP000002195"/>
    </source>
</evidence>
<dbReference type="dictyBase" id="DDB_G0268918"/>
<keyword evidence="2" id="KW-1185">Reference proteome</keyword>
<sequence>MNNNYNNYYNNNEINLNDLESKSFEFISKLGKSYCIYTKDLKKKEIIERIRSIIKMKQIYLEEKQKDENINSFNKINKITLFEGIEIVELLFWKVFRNKTIFKKIMSFMNKQFSSSYDSIISVEKLIQFDQFGILKEKVKRNCRYLHFEDDLLTKNGYLIRLFRSIKNDKEFYRKLFKNHINFDTDFTTIISNYIIIANNIELYQLLVEEFNYEPTIDDIKLSIIRGSKKFIKYLLNQEQQQINNNNFKLSKNHLENIYDIKYNFSNYSNGLLFKGLYCFYKNYKLFNNYQSSSSIEFSTLFKIISIFEKIKQDLTLKQLITIVKLVLILINNNNNENENEQINKIYNNIKNNSTITLNNIENFKNKLNKEKLKSKLGDPINTNDNENKEFIKKLLDFHCLIWNLSNLPLSFYLGYYSLDENQLNDKMNNQCDSNTSFENSLRFANYTVFKLLTPIELQINNLCFYFKSPNILFSNCNDKNKQIEFIFNILQVLKSNFISKENFDNQNLEEQKLLLFYFIINYNDLELIKYVSNQFGNLMKYPKKFIGRFPFFITYYIKSILVLDYLFENHKDHFIFFNQDNYKTILYCFKDLNVLQHYEKMITFETKENQEYEFRGLRDYCIENFSNEINLYILSNENINYQNKKSNNPRIFNVPSFFNDIGFSNLLLENHKPIILDLIEFKDKETKLTKLWENLNFFKLLDWIYVNYSNKMKIGSNFIVDQFQWIYFLCAAGRFEEIETKSNYFKTEDPYEFLIPFNVYSKNGDLKLLDLLFKHLNYITTSPTTSDKFKLLVPDLFYEIIWKSIVDSNLKTLEFIHENYDFFLKDKETNGGILHLEYLEDLLSFSIKSNKIKIFEFLFQFIPITKINLEKIASKRLLLYFENKLNK</sequence>
<proteinExistence type="predicted"/>
<dbReference type="AlphaFoldDB" id="Q55F47"/>
<name>Q55F47_DICDI</name>
<dbReference type="PANTHER" id="PTHR32488">
    <property type="entry name" value="UPF0746 PROTEIN DDB_G0280785-RELATED"/>
    <property type="match status" value="1"/>
</dbReference>
<gene>
    <name evidence="1" type="ORF">DDB_G0268918</name>
</gene>
<dbReference type="PaxDb" id="44689-DDB0202271"/>
<reference evidence="1 2" key="1">
    <citation type="journal article" date="2005" name="Nature">
        <title>The genome of the social amoeba Dictyostelium discoideum.</title>
        <authorList>
            <consortium name="The Dictyostelium discoideum Sequencing Consortium"/>
            <person name="Eichinger L."/>
            <person name="Pachebat J.A."/>
            <person name="Glockner G."/>
            <person name="Rajandream M.A."/>
            <person name="Sucgang R."/>
            <person name="Berriman M."/>
            <person name="Song J."/>
            <person name="Olsen R."/>
            <person name="Szafranski K."/>
            <person name="Xu Q."/>
            <person name="Tunggal B."/>
            <person name="Kummerfeld S."/>
            <person name="Madera M."/>
            <person name="Konfortov B.A."/>
            <person name="Rivero F."/>
            <person name="Bankier A.T."/>
            <person name="Lehmann R."/>
            <person name="Hamlin N."/>
            <person name="Davies R."/>
            <person name="Gaudet P."/>
            <person name="Fey P."/>
            <person name="Pilcher K."/>
            <person name="Chen G."/>
            <person name="Saunders D."/>
            <person name="Sodergren E."/>
            <person name="Davis P."/>
            <person name="Kerhornou A."/>
            <person name="Nie X."/>
            <person name="Hall N."/>
            <person name="Anjard C."/>
            <person name="Hemphill L."/>
            <person name="Bason N."/>
            <person name="Farbrother P."/>
            <person name="Desany B."/>
            <person name="Just E."/>
            <person name="Morio T."/>
            <person name="Rost R."/>
            <person name="Churcher C."/>
            <person name="Cooper J."/>
            <person name="Haydock S."/>
            <person name="van Driessche N."/>
            <person name="Cronin A."/>
            <person name="Goodhead I."/>
            <person name="Muzny D."/>
            <person name="Mourier T."/>
            <person name="Pain A."/>
            <person name="Lu M."/>
            <person name="Harper D."/>
            <person name="Lindsay R."/>
            <person name="Hauser H."/>
            <person name="James K."/>
            <person name="Quiles M."/>
            <person name="Madan Babu M."/>
            <person name="Saito T."/>
            <person name="Buchrieser C."/>
            <person name="Wardroper A."/>
            <person name="Felder M."/>
            <person name="Thangavelu M."/>
            <person name="Johnson D."/>
            <person name="Knights A."/>
            <person name="Loulseged H."/>
            <person name="Mungall K."/>
            <person name="Oliver K."/>
            <person name="Price C."/>
            <person name="Quail M.A."/>
            <person name="Urushihara H."/>
            <person name="Hernandez J."/>
            <person name="Rabbinowitsch E."/>
            <person name="Steffen D."/>
            <person name="Sanders M."/>
            <person name="Ma J."/>
            <person name="Kohara Y."/>
            <person name="Sharp S."/>
            <person name="Simmonds M."/>
            <person name="Spiegler S."/>
            <person name="Tivey A."/>
            <person name="Sugano S."/>
            <person name="White B."/>
            <person name="Walker D."/>
            <person name="Woodward J."/>
            <person name="Winckler T."/>
            <person name="Tanaka Y."/>
            <person name="Shaulsky G."/>
            <person name="Schleicher M."/>
            <person name="Weinstock G."/>
            <person name="Rosenthal A."/>
            <person name="Cox E.C."/>
            <person name="Chisholm R.L."/>
            <person name="Gibbs R."/>
            <person name="Loomis W.F."/>
            <person name="Platzer M."/>
            <person name="Kay R.R."/>
            <person name="Williams J."/>
            <person name="Dear P.H."/>
            <person name="Noegel A.A."/>
            <person name="Barrell B."/>
            <person name="Kuspa A."/>
        </authorList>
    </citation>
    <scope>NUCLEOTIDE SEQUENCE [LARGE SCALE GENOMIC DNA]</scope>
    <source>
        <strain evidence="1 2">AX4</strain>
    </source>
</reference>
<dbReference type="PANTHER" id="PTHR32488:SF76">
    <property type="entry name" value="ANKYRIN REPEAT-CONTAINING PROTEIN-RELATED"/>
    <property type="match status" value="1"/>
</dbReference>
<dbReference type="EMBL" id="AAFI02000004">
    <property type="protein sequence ID" value="EAL73048.1"/>
    <property type="molecule type" value="Genomic_DNA"/>
</dbReference>
<dbReference type="eggNOG" id="ENOG502RI9G">
    <property type="taxonomic scope" value="Eukaryota"/>
</dbReference>
<dbReference type="PhylomeDB" id="Q55F47"/>
<dbReference type="GeneID" id="8616506"/>
<dbReference type="InterPro" id="IPR051904">
    <property type="entry name" value="UPF0746_actin_org"/>
</dbReference>
<protein>
    <submittedName>
        <fullName evidence="1">Uncharacterized protein</fullName>
    </submittedName>
</protein>